<organism evidence="7 8">
    <name type="scientific">Nocardia aurantia</name>
    <dbReference type="NCBI Taxonomy" id="2585199"/>
    <lineage>
        <taxon>Bacteria</taxon>
        <taxon>Bacillati</taxon>
        <taxon>Actinomycetota</taxon>
        <taxon>Actinomycetes</taxon>
        <taxon>Mycobacteriales</taxon>
        <taxon>Nocardiaceae</taxon>
        <taxon>Nocardia</taxon>
    </lineage>
</organism>
<dbReference type="InterPro" id="IPR005119">
    <property type="entry name" value="LysR_subst-bd"/>
</dbReference>
<dbReference type="InterPro" id="IPR036388">
    <property type="entry name" value="WH-like_DNA-bd_sf"/>
</dbReference>
<gene>
    <name evidence="7" type="primary">cynR_2</name>
    <name evidence="7" type="ORF">NRB56_31250</name>
</gene>
<keyword evidence="4" id="KW-0010">Activator</keyword>
<proteinExistence type="inferred from homology"/>
<evidence type="ECO:0000256" key="2">
    <source>
        <dbReference type="ARBA" id="ARBA00023015"/>
    </source>
</evidence>
<dbReference type="PRINTS" id="PR00039">
    <property type="entry name" value="HTHLYSR"/>
</dbReference>
<evidence type="ECO:0000259" key="6">
    <source>
        <dbReference type="PROSITE" id="PS50931"/>
    </source>
</evidence>
<dbReference type="PROSITE" id="PS50931">
    <property type="entry name" value="HTH_LYSR"/>
    <property type="match status" value="1"/>
</dbReference>
<dbReference type="Gene3D" id="3.40.190.10">
    <property type="entry name" value="Periplasmic binding protein-like II"/>
    <property type="match status" value="2"/>
</dbReference>
<dbReference type="EMBL" id="WEGI01000006">
    <property type="protein sequence ID" value="MQY27542.1"/>
    <property type="molecule type" value="Genomic_DNA"/>
</dbReference>
<comment type="caution">
    <text evidence="7">The sequence shown here is derived from an EMBL/GenBank/DDBJ whole genome shotgun (WGS) entry which is preliminary data.</text>
</comment>
<dbReference type="FunFam" id="1.10.10.10:FF:000001">
    <property type="entry name" value="LysR family transcriptional regulator"/>
    <property type="match status" value="1"/>
</dbReference>
<dbReference type="GO" id="GO:0003677">
    <property type="term" value="F:DNA binding"/>
    <property type="evidence" value="ECO:0007669"/>
    <property type="project" value="UniProtKB-KW"/>
</dbReference>
<dbReference type="SUPFAM" id="SSF53850">
    <property type="entry name" value="Periplasmic binding protein-like II"/>
    <property type="match status" value="1"/>
</dbReference>
<dbReference type="RefSeq" id="WP_153342699.1">
    <property type="nucleotide sequence ID" value="NZ_WEGI01000006.1"/>
</dbReference>
<keyword evidence="5" id="KW-0804">Transcription</keyword>
<dbReference type="Gene3D" id="1.10.10.10">
    <property type="entry name" value="Winged helix-like DNA-binding domain superfamily/Winged helix DNA-binding domain"/>
    <property type="match status" value="1"/>
</dbReference>
<evidence type="ECO:0000313" key="7">
    <source>
        <dbReference type="EMBL" id="MQY27542.1"/>
    </source>
</evidence>
<comment type="similarity">
    <text evidence="1">Belongs to the LysR transcriptional regulatory family.</text>
</comment>
<protein>
    <submittedName>
        <fullName evidence="7">HTH-type transcriptional regulator CynR</fullName>
    </submittedName>
</protein>
<keyword evidence="8" id="KW-1185">Reference proteome</keyword>
<dbReference type="AlphaFoldDB" id="A0A7K0DQ96"/>
<dbReference type="Pfam" id="PF00126">
    <property type="entry name" value="HTH_1"/>
    <property type="match status" value="1"/>
</dbReference>
<dbReference type="InterPro" id="IPR000847">
    <property type="entry name" value="LysR_HTH_N"/>
</dbReference>
<dbReference type="InterPro" id="IPR036390">
    <property type="entry name" value="WH_DNA-bd_sf"/>
</dbReference>
<evidence type="ECO:0000256" key="5">
    <source>
        <dbReference type="ARBA" id="ARBA00023163"/>
    </source>
</evidence>
<dbReference type="PANTHER" id="PTHR30293:SF0">
    <property type="entry name" value="NITROGEN ASSIMILATION REGULATORY PROTEIN NAC"/>
    <property type="match status" value="1"/>
</dbReference>
<accession>A0A7K0DQ96</accession>
<dbReference type="OrthoDB" id="9803735at2"/>
<dbReference type="GO" id="GO:2000142">
    <property type="term" value="P:regulation of DNA-templated transcription initiation"/>
    <property type="evidence" value="ECO:0007669"/>
    <property type="project" value="TreeGrafter"/>
</dbReference>
<sequence length="317" mass="34907">MDTHRLKYFLRIAEEGSMTRAATVLGVAQPALSRQIRLLEEELGVTLFHRTRRGVELTEDGERLRASTAAPLRQLELALHYAGSPLARIERALHLGMPPTVAPLLAGPLLIGLRAAFPKVNVHLTVAGASSLVEEMLRGRIDSAVINQVTDERLFARDLLVEDLVVVGGPGSRLRPDRPITFTRLAELPLVLPASPLGIASTVENAALRLKLQVHTAIETDSLPVMLDLVERDEVYTVLPISACGPELAREQVRYAPLIEPTLTQHIVVASSARMDLPREFAFKVGDVLREEVKHLTTSGTWPARFLAPRPWNPNWA</sequence>
<feature type="domain" description="HTH lysR-type" evidence="6">
    <location>
        <begin position="1"/>
        <end position="58"/>
    </location>
</feature>
<reference evidence="7 8" key="1">
    <citation type="submission" date="2019-10" db="EMBL/GenBank/DDBJ databases">
        <title>Nocardia macrotermitis sp. nov. and Nocardia aurantia sp. nov., isolated from the gut of fungus growing-termite Macrotermes natalensis.</title>
        <authorList>
            <person name="Benndorf R."/>
            <person name="Schwitalla J."/>
            <person name="Martin K."/>
            <person name="De Beer W."/>
            <person name="Kaster A.-K."/>
            <person name="Vollmers J."/>
            <person name="Poulsen M."/>
            <person name="Beemelmanns C."/>
        </authorList>
    </citation>
    <scope>NUCLEOTIDE SEQUENCE [LARGE SCALE GENOMIC DNA]</scope>
    <source>
        <strain evidence="7 8">RB56</strain>
    </source>
</reference>
<evidence type="ECO:0000256" key="4">
    <source>
        <dbReference type="ARBA" id="ARBA00023159"/>
    </source>
</evidence>
<dbReference type="PANTHER" id="PTHR30293">
    <property type="entry name" value="TRANSCRIPTIONAL REGULATORY PROTEIN NAC-RELATED"/>
    <property type="match status" value="1"/>
</dbReference>
<keyword evidence="2" id="KW-0805">Transcription regulation</keyword>
<dbReference type="Pfam" id="PF03466">
    <property type="entry name" value="LysR_substrate"/>
    <property type="match status" value="1"/>
</dbReference>
<evidence type="ECO:0000256" key="1">
    <source>
        <dbReference type="ARBA" id="ARBA00009437"/>
    </source>
</evidence>
<evidence type="ECO:0000256" key="3">
    <source>
        <dbReference type="ARBA" id="ARBA00023125"/>
    </source>
</evidence>
<evidence type="ECO:0000313" key="8">
    <source>
        <dbReference type="Proteomes" id="UP000431401"/>
    </source>
</evidence>
<name>A0A7K0DQ96_9NOCA</name>
<keyword evidence="3" id="KW-0238">DNA-binding</keyword>
<dbReference type="GO" id="GO:0003700">
    <property type="term" value="F:DNA-binding transcription factor activity"/>
    <property type="evidence" value="ECO:0007669"/>
    <property type="project" value="InterPro"/>
</dbReference>
<dbReference type="Proteomes" id="UP000431401">
    <property type="component" value="Unassembled WGS sequence"/>
</dbReference>
<dbReference type="SUPFAM" id="SSF46785">
    <property type="entry name" value="Winged helix' DNA-binding domain"/>
    <property type="match status" value="1"/>
</dbReference>